<proteinExistence type="predicted"/>
<accession>A0ABR2K804</accession>
<reference evidence="2 3" key="1">
    <citation type="submission" date="2024-04" db="EMBL/GenBank/DDBJ databases">
        <title>Tritrichomonas musculus Genome.</title>
        <authorList>
            <person name="Alves-Ferreira E."/>
            <person name="Grigg M."/>
            <person name="Lorenzi H."/>
            <person name="Galac M."/>
        </authorList>
    </citation>
    <scope>NUCLEOTIDE SEQUENCE [LARGE SCALE GENOMIC DNA]</scope>
    <source>
        <strain evidence="2 3">EAF2021</strain>
    </source>
</reference>
<evidence type="ECO:0000256" key="1">
    <source>
        <dbReference type="SAM" id="Coils"/>
    </source>
</evidence>
<organism evidence="2 3">
    <name type="scientific">Tritrichomonas musculus</name>
    <dbReference type="NCBI Taxonomy" id="1915356"/>
    <lineage>
        <taxon>Eukaryota</taxon>
        <taxon>Metamonada</taxon>
        <taxon>Parabasalia</taxon>
        <taxon>Tritrichomonadida</taxon>
        <taxon>Tritrichomonadidae</taxon>
        <taxon>Tritrichomonas</taxon>
    </lineage>
</organism>
<dbReference type="EMBL" id="JAPFFF010000006">
    <property type="protein sequence ID" value="KAK8886978.1"/>
    <property type="molecule type" value="Genomic_DNA"/>
</dbReference>
<sequence>MNNQQLLLAREERKKQKELLKDTRSQNLEHNKLTAAINQIHTLKNELNKQREVVIPNEAERNEILLDLIKHDQNNSEKDNYNMETMDLALQMYSLCPKAYALLAKKLPFPAPRKIESISNQSISDIPEKLLNIEEVNNTVNIWKDKYHIPKTINISACLSVDAIYFKPDGKIKSDNSFEGFAFPDELLEKLPKNAFNYFLKNPESLNFFINANWNKIIKAAFVFQVQPYNVDFKPFVIYIKPASNGKSNNEIIKLLHTIRWELKKRRIIIKSYAFDGDNAYRDLHFMYFESYISKVLITNKIKIKSSKKLRIVSDFYHIIKRLRYRLLSSIIHIGFDIENPFIDIVKLREILNNMGEVVWNNELYTKMHDSLPLELFKAENLIRLIQNKYFEASAYWFPIVFANIGMNTKNLGFNLRCFILKCAFFFLVYYWDCWGKNDGKLRQKKYNDCLDVTFYSKSLLIEFANLLHSNIQLMNNEINFGVSRNGTEPLEHKFGISRIKSKNVNTLTRFIHVISSMQSFDSELTYKQLRNFNEDVEKIKGRTASPNVIVNKCDIDKMNIDLPFSPENVAKAFLSFSGFNVENNQKIDFDQIISWTEFFLSYFTNDDDSKKRKVLTLNTFNYGVDHCCRARRLIMGVPVKSPARNLEGNIKSKKELFTKMCYDIFGKKTTKRDLADLLKYIQQIHGKCPNAPDERWLKNDIFEYIALNVVDYYYTIKRYKPHKY</sequence>
<name>A0ABR2K804_9EUKA</name>
<protein>
    <submittedName>
        <fullName evidence="2">Uncharacterized protein</fullName>
    </submittedName>
</protein>
<keyword evidence="3" id="KW-1185">Reference proteome</keyword>
<feature type="coiled-coil region" evidence="1">
    <location>
        <begin position="6"/>
        <end position="53"/>
    </location>
</feature>
<evidence type="ECO:0000313" key="2">
    <source>
        <dbReference type="EMBL" id="KAK8886978.1"/>
    </source>
</evidence>
<gene>
    <name evidence="2" type="ORF">M9Y10_038013</name>
</gene>
<keyword evidence="1" id="KW-0175">Coiled coil</keyword>
<dbReference type="Proteomes" id="UP001470230">
    <property type="component" value="Unassembled WGS sequence"/>
</dbReference>
<evidence type="ECO:0000313" key="3">
    <source>
        <dbReference type="Proteomes" id="UP001470230"/>
    </source>
</evidence>
<comment type="caution">
    <text evidence="2">The sequence shown here is derived from an EMBL/GenBank/DDBJ whole genome shotgun (WGS) entry which is preliminary data.</text>
</comment>